<dbReference type="EMBL" id="FNUT01000010">
    <property type="protein sequence ID" value="SEG60417.1"/>
    <property type="molecule type" value="Genomic_DNA"/>
</dbReference>
<sequence>MDLKWVNLSRNTNFKMEFEISITNEVHMEMKYSGIMPAVGEKLSRFDYA</sequence>
<evidence type="ECO:0000313" key="1">
    <source>
        <dbReference type="EMBL" id="SEG60417.1"/>
    </source>
</evidence>
<proteinExistence type="predicted"/>
<name>A0A1H6BJ74_9SPHI</name>
<reference evidence="2" key="1">
    <citation type="submission" date="2016-10" db="EMBL/GenBank/DDBJ databases">
        <authorList>
            <person name="Varghese N."/>
            <person name="Submissions S."/>
        </authorList>
    </citation>
    <scope>NUCLEOTIDE SEQUENCE [LARGE SCALE GENOMIC DNA]</scope>
    <source>
        <strain evidence="2">DSM 22361</strain>
    </source>
</reference>
<accession>A0A1H6BJ74</accession>
<keyword evidence="2" id="KW-1185">Reference proteome</keyword>
<evidence type="ECO:0000313" key="2">
    <source>
        <dbReference type="Proteomes" id="UP000236731"/>
    </source>
</evidence>
<dbReference type="AlphaFoldDB" id="A0A1H6BJ74"/>
<protein>
    <submittedName>
        <fullName evidence="1">Uncharacterized protein</fullName>
    </submittedName>
</protein>
<gene>
    <name evidence="1" type="ORF">SAMN05421877_110123</name>
</gene>
<organism evidence="1 2">
    <name type="scientific">Sphingobacterium lactis</name>
    <dbReference type="NCBI Taxonomy" id="797291"/>
    <lineage>
        <taxon>Bacteria</taxon>
        <taxon>Pseudomonadati</taxon>
        <taxon>Bacteroidota</taxon>
        <taxon>Sphingobacteriia</taxon>
        <taxon>Sphingobacteriales</taxon>
        <taxon>Sphingobacteriaceae</taxon>
        <taxon>Sphingobacterium</taxon>
    </lineage>
</organism>
<dbReference type="Proteomes" id="UP000236731">
    <property type="component" value="Unassembled WGS sequence"/>
</dbReference>